<keyword evidence="4" id="KW-1185">Reference proteome</keyword>
<dbReference type="RefSeq" id="WP_089388219.1">
    <property type="nucleotide sequence ID" value="NZ_FZNM01000006.1"/>
</dbReference>
<dbReference type="EMBL" id="FZNM01000006">
    <property type="protein sequence ID" value="SNR51262.1"/>
    <property type="molecule type" value="Genomic_DNA"/>
</dbReference>
<evidence type="ECO:0000313" key="1">
    <source>
        <dbReference type="EMBL" id="SNR51262.1"/>
    </source>
</evidence>
<gene>
    <name evidence="2" type="ORF">EYF88_10885</name>
    <name evidence="1" type="ORF">SAMN06265378_106191</name>
</gene>
<evidence type="ECO:0000313" key="3">
    <source>
        <dbReference type="Proteomes" id="UP000198409"/>
    </source>
</evidence>
<dbReference type="OrthoDB" id="8477160at2"/>
<proteinExistence type="predicted"/>
<evidence type="ECO:0000313" key="4">
    <source>
        <dbReference type="Proteomes" id="UP000292859"/>
    </source>
</evidence>
<reference evidence="2 4" key="3">
    <citation type="submission" date="2019-02" db="EMBL/GenBank/DDBJ databases">
        <authorList>
            <person name="Zhang G."/>
        </authorList>
    </citation>
    <scope>NUCLEOTIDE SEQUENCE [LARGE SCALE GENOMIC DNA]</scope>
    <source>
        <strain evidence="2 4">CMB17</strain>
    </source>
</reference>
<dbReference type="Proteomes" id="UP000292859">
    <property type="component" value="Unassembled WGS sequence"/>
</dbReference>
<accession>A0A238WXM6</accession>
<protein>
    <submittedName>
        <fullName evidence="1">Uncharacterized protein</fullName>
    </submittedName>
</protein>
<dbReference type="AlphaFoldDB" id="A0A238WXM6"/>
<organism evidence="1 3">
    <name type="scientific">Paracoccus sediminis</name>
    <dbReference type="NCBI Taxonomy" id="1214787"/>
    <lineage>
        <taxon>Bacteria</taxon>
        <taxon>Pseudomonadati</taxon>
        <taxon>Pseudomonadota</taxon>
        <taxon>Alphaproteobacteria</taxon>
        <taxon>Rhodobacterales</taxon>
        <taxon>Paracoccaceae</taxon>
        <taxon>Paracoccus</taxon>
    </lineage>
</organism>
<sequence length="437" mass="48128">MSKWRDLNRMRDCGEAHCDLPAGFFRVNYFHGKEMRLADYVDEQRYHAGKMRFHNARLHGEGILCGLKLSVLEPEGTLLRVGRGAAIDACGREIVVGFDQCVDVAAWFRQQAYKFRDQDNNPCKPDEANRVKLCVAMRHAECGGTPEPVPPDPCASHDDCGCGCSRSGPCNGGDPCGQQAEFGRITEEFELRLMFADEAKTLTRHRLFPASEAIDNAIATTGGATGLLAALTPPLRERCRCDDNEWLNLGCFHATVKADHPDEVIAIQDFDYGCASQVLLSTEVIQYLLAGILAEVDPDIGGPEITSITFRRLDGQRHQFALHLSSRIDAKTLDDEASFGLRQLTRDGWIHPAGEAVKASYSEKILGEANLDGPAIYIAVASAFLAAGGRYHLFAHENADPVVDPLLRRLRPRHLSWRFCLGQDNAGDGLTMHPLGV</sequence>
<name>A0A238WXM6_9RHOB</name>
<dbReference type="Proteomes" id="UP000198409">
    <property type="component" value="Unassembled WGS sequence"/>
</dbReference>
<reference evidence="1" key="2">
    <citation type="submission" date="2017-06" db="EMBL/GenBank/DDBJ databases">
        <authorList>
            <person name="Kim H.J."/>
            <person name="Triplett B.A."/>
        </authorList>
    </citation>
    <scope>NUCLEOTIDE SEQUENCE [LARGE SCALE GENOMIC DNA]</scope>
    <source>
        <strain evidence="1">DSM 26170</strain>
    </source>
</reference>
<dbReference type="EMBL" id="SIRL01000006">
    <property type="protein sequence ID" value="TBN50117.1"/>
    <property type="molecule type" value="Genomic_DNA"/>
</dbReference>
<evidence type="ECO:0000313" key="2">
    <source>
        <dbReference type="EMBL" id="TBN50117.1"/>
    </source>
</evidence>
<reference evidence="3" key="1">
    <citation type="submission" date="2017-06" db="EMBL/GenBank/DDBJ databases">
        <authorList>
            <person name="Varghese N."/>
            <person name="Submissions S."/>
        </authorList>
    </citation>
    <scope>NUCLEOTIDE SEQUENCE [LARGE SCALE GENOMIC DNA]</scope>
    <source>
        <strain evidence="3">DSM 26170</strain>
    </source>
</reference>